<keyword evidence="1" id="KW-0472">Membrane</keyword>
<dbReference type="RefSeq" id="WP_138087774.1">
    <property type="nucleotide sequence ID" value="NZ_VAUV01000014.1"/>
</dbReference>
<evidence type="ECO:0000313" key="2">
    <source>
        <dbReference type="EMBL" id="TLD69357.1"/>
    </source>
</evidence>
<proteinExistence type="predicted"/>
<dbReference type="EMBL" id="VAUV01000014">
    <property type="protein sequence ID" value="TLD69357.1"/>
    <property type="molecule type" value="Genomic_DNA"/>
</dbReference>
<evidence type="ECO:0000313" key="3">
    <source>
        <dbReference type="Proteomes" id="UP000306196"/>
    </source>
</evidence>
<feature type="transmembrane region" description="Helical" evidence="1">
    <location>
        <begin position="7"/>
        <end position="27"/>
    </location>
</feature>
<comment type="caution">
    <text evidence="2">The sequence shown here is derived from an EMBL/GenBank/DDBJ whole genome shotgun (WGS) entry which is preliminary data.</text>
</comment>
<evidence type="ECO:0000256" key="1">
    <source>
        <dbReference type="SAM" id="Phobius"/>
    </source>
</evidence>
<sequence length="233" mass="25940">MRLPSQLIGPIVCILAAIAGLAALVSFNPTAREVVLNTSIAIFTVFTTPFILEITSVILFFTALLTYNSWRQHKDGNDWVYLVTQETEDGDRPLSPSASQRLQSQVLSEKPEFASETETVITVLEGYLELGMPSQALAELHQLPADNPDFIPLRVRILSANLQTQEAVDLLHQTFEAHPETCPQLVQAALENARWLLNHLSRRDLATQWIAEARQLHPILISPEDPLFPLANA</sequence>
<keyword evidence="3" id="KW-1185">Reference proteome</keyword>
<accession>A0A5R8KAR7</accession>
<dbReference type="OrthoDB" id="185610at2"/>
<evidence type="ECO:0008006" key="4">
    <source>
        <dbReference type="Google" id="ProtNLM"/>
    </source>
</evidence>
<reference evidence="2 3" key="1">
    <citation type="submission" date="2019-05" db="EMBL/GenBank/DDBJ databases">
        <title>Verrucobacter flavum gen. nov., sp. nov. a new member of the family Verrucomicrobiaceae.</title>
        <authorList>
            <person name="Szuroczki S."/>
            <person name="Abbaszade G."/>
            <person name="Szabo A."/>
            <person name="Felfoldi T."/>
            <person name="Schumann P."/>
            <person name="Boka K."/>
            <person name="Keki Z."/>
            <person name="Toumi M."/>
            <person name="Toth E."/>
        </authorList>
    </citation>
    <scope>NUCLEOTIDE SEQUENCE [LARGE SCALE GENOMIC DNA]</scope>
    <source>
        <strain evidence="2 3">MG-N-17</strain>
    </source>
</reference>
<name>A0A5R8KAR7_9BACT</name>
<keyword evidence="1" id="KW-1133">Transmembrane helix</keyword>
<keyword evidence="1" id="KW-0812">Transmembrane</keyword>
<feature type="transmembrane region" description="Helical" evidence="1">
    <location>
        <begin position="39"/>
        <end position="65"/>
    </location>
</feature>
<gene>
    <name evidence="2" type="ORF">FEM03_18490</name>
</gene>
<dbReference type="AlphaFoldDB" id="A0A5R8KAR7"/>
<organism evidence="2 3">
    <name type="scientific">Phragmitibacter flavus</name>
    <dbReference type="NCBI Taxonomy" id="2576071"/>
    <lineage>
        <taxon>Bacteria</taxon>
        <taxon>Pseudomonadati</taxon>
        <taxon>Verrucomicrobiota</taxon>
        <taxon>Verrucomicrobiia</taxon>
        <taxon>Verrucomicrobiales</taxon>
        <taxon>Verrucomicrobiaceae</taxon>
        <taxon>Phragmitibacter</taxon>
    </lineage>
</organism>
<protein>
    <recommendedName>
        <fullName evidence="4">Tetratricopeptide repeat protein</fullName>
    </recommendedName>
</protein>
<dbReference type="Proteomes" id="UP000306196">
    <property type="component" value="Unassembled WGS sequence"/>
</dbReference>